<keyword evidence="3" id="KW-1185">Reference proteome</keyword>
<feature type="region of interest" description="Disordered" evidence="1">
    <location>
        <begin position="264"/>
        <end position="342"/>
    </location>
</feature>
<name>A0AAN9UM94_9PEZI</name>
<comment type="caution">
    <text evidence="2">The sequence shown here is derived from an EMBL/GenBank/DDBJ whole genome shotgun (WGS) entry which is preliminary data.</text>
</comment>
<sequence>MATFSSSLSQLRPISLWERTVFIKCTPSPATFTQRRAVLRALQKDTAQGIEVFRKFKSDSGSFYAVTTKPEAASALISGSPFERTLISEDPTILDDVKKTEWGAMYAVPRTITTPVNPLPRLQATPTTDASNELGLSHTMFTIHCFPPNPTFDHLQTVRSHPLHGPWPDNGGRETLISASLMKSVPVGPLAPSLRDWETGNQLWRDPTNSAEEACEGALSILLGRPLAHKYQWERTRARIKAKERPEVMKSLTAFAAKYRKTAAGPHEGQRYQASSSNTNFNLGQSTTMGHMNEPTRAAPPGGSWGAGAAQQTEKPIDKDAFQTMLDENSATKGRSKSNTTE</sequence>
<evidence type="ECO:0000256" key="1">
    <source>
        <dbReference type="SAM" id="MobiDB-lite"/>
    </source>
</evidence>
<dbReference type="EMBL" id="JAKJXP020000072">
    <property type="protein sequence ID" value="KAK7749983.1"/>
    <property type="molecule type" value="Genomic_DNA"/>
</dbReference>
<gene>
    <name evidence="2" type="ORF">SLS62_008092</name>
</gene>
<evidence type="ECO:0000313" key="2">
    <source>
        <dbReference type="EMBL" id="KAK7749983.1"/>
    </source>
</evidence>
<feature type="compositionally biased region" description="Polar residues" evidence="1">
    <location>
        <begin position="326"/>
        <end position="342"/>
    </location>
</feature>
<organism evidence="2 3">
    <name type="scientific">Diatrype stigma</name>
    <dbReference type="NCBI Taxonomy" id="117547"/>
    <lineage>
        <taxon>Eukaryota</taxon>
        <taxon>Fungi</taxon>
        <taxon>Dikarya</taxon>
        <taxon>Ascomycota</taxon>
        <taxon>Pezizomycotina</taxon>
        <taxon>Sordariomycetes</taxon>
        <taxon>Xylariomycetidae</taxon>
        <taxon>Xylariales</taxon>
        <taxon>Diatrypaceae</taxon>
        <taxon>Diatrype</taxon>
    </lineage>
</organism>
<feature type="compositionally biased region" description="Low complexity" evidence="1">
    <location>
        <begin position="299"/>
        <end position="310"/>
    </location>
</feature>
<dbReference type="Proteomes" id="UP001320420">
    <property type="component" value="Unassembled WGS sequence"/>
</dbReference>
<protein>
    <submittedName>
        <fullName evidence="2">Uncharacterized protein</fullName>
    </submittedName>
</protein>
<dbReference type="AlphaFoldDB" id="A0AAN9UM94"/>
<proteinExistence type="predicted"/>
<feature type="compositionally biased region" description="Polar residues" evidence="1">
    <location>
        <begin position="272"/>
        <end position="290"/>
    </location>
</feature>
<evidence type="ECO:0000313" key="3">
    <source>
        <dbReference type="Proteomes" id="UP001320420"/>
    </source>
</evidence>
<accession>A0AAN9UM94</accession>
<reference evidence="2 3" key="1">
    <citation type="submission" date="2024-02" db="EMBL/GenBank/DDBJ databases">
        <title>De novo assembly and annotation of 12 fungi associated with fruit tree decline syndrome in Ontario, Canada.</title>
        <authorList>
            <person name="Sulman M."/>
            <person name="Ellouze W."/>
            <person name="Ilyukhin E."/>
        </authorList>
    </citation>
    <scope>NUCLEOTIDE SEQUENCE [LARGE SCALE GENOMIC DNA]</scope>
    <source>
        <strain evidence="2 3">M11/M66-122</strain>
    </source>
</reference>